<accession>A0ABT6G5C1</accession>
<dbReference type="SUPFAM" id="SSF54106">
    <property type="entry name" value="LysM domain"/>
    <property type="match status" value="3"/>
</dbReference>
<dbReference type="InterPro" id="IPR018392">
    <property type="entry name" value="LysM"/>
</dbReference>
<dbReference type="EMBL" id="JARSBN010000009">
    <property type="protein sequence ID" value="MDG4717107.1"/>
    <property type="molecule type" value="Genomic_DNA"/>
</dbReference>
<dbReference type="Gene3D" id="3.10.350.10">
    <property type="entry name" value="LysM domain"/>
    <property type="match status" value="3"/>
</dbReference>
<name>A0ABT6G5C1_9FLAO</name>
<evidence type="ECO:0000313" key="2">
    <source>
        <dbReference type="EMBL" id="MDG4717107.1"/>
    </source>
</evidence>
<comment type="caution">
    <text evidence="2">The sequence shown here is derived from an EMBL/GenBank/DDBJ whole genome shotgun (WGS) entry which is preliminary data.</text>
</comment>
<feature type="domain" description="LysM" evidence="1">
    <location>
        <begin position="160"/>
        <end position="203"/>
    </location>
</feature>
<sequence length="260" mass="28868">MQKSFRLVVTVSLIICSFTNSFGQVEGQFKDVALDNKPAKLNVVTGEITLVNSEDKSVVVQKDSLTESSKSVLKDSDIGNTETDYHIVKENETLLDIANRYKITLTALKEANNLETTLVDKGQKLRVKNFETQSENDNSMHVITVDSSSTVITSSDRKTDIHIVKKDETLFSLAKRYNLTVEELKRKNGLSSSLIKVGQELNVSHSTNNNNITSKSLWTVSKGDTLYNISKRNGLTVDELKSLNGLTNNLILVGQTLKLK</sequence>
<dbReference type="PROSITE" id="PS51782">
    <property type="entry name" value="LYSM"/>
    <property type="match status" value="3"/>
</dbReference>
<dbReference type="CDD" id="cd00118">
    <property type="entry name" value="LysM"/>
    <property type="match status" value="3"/>
</dbReference>
<dbReference type="Pfam" id="PF01476">
    <property type="entry name" value="LysM"/>
    <property type="match status" value="3"/>
</dbReference>
<dbReference type="PANTHER" id="PTHR33734:SF22">
    <property type="entry name" value="MEMBRANE-BOUND LYTIC MUREIN TRANSGLYCOSYLASE D"/>
    <property type="match status" value="1"/>
</dbReference>
<feature type="domain" description="LysM" evidence="1">
    <location>
        <begin position="84"/>
        <end position="127"/>
    </location>
</feature>
<dbReference type="Proteomes" id="UP001529085">
    <property type="component" value="Unassembled WGS sequence"/>
</dbReference>
<dbReference type="InterPro" id="IPR036779">
    <property type="entry name" value="LysM_dom_sf"/>
</dbReference>
<keyword evidence="3" id="KW-1185">Reference proteome</keyword>
<dbReference type="PANTHER" id="PTHR33734">
    <property type="entry name" value="LYSM DOMAIN-CONTAINING GPI-ANCHORED PROTEIN 2"/>
    <property type="match status" value="1"/>
</dbReference>
<gene>
    <name evidence="2" type="ORF">P7122_14570</name>
</gene>
<evidence type="ECO:0000313" key="3">
    <source>
        <dbReference type="Proteomes" id="UP001529085"/>
    </source>
</evidence>
<feature type="domain" description="LysM" evidence="1">
    <location>
        <begin position="216"/>
        <end position="259"/>
    </location>
</feature>
<dbReference type="RefSeq" id="WP_278006529.1">
    <property type="nucleotide sequence ID" value="NZ_JARSBN010000009.1"/>
</dbReference>
<dbReference type="SMART" id="SM00257">
    <property type="entry name" value="LysM"/>
    <property type="match status" value="3"/>
</dbReference>
<protein>
    <submittedName>
        <fullName evidence="2">LysM peptidoglycan-binding domain-containing protein</fullName>
    </submittedName>
</protein>
<organism evidence="2 3">
    <name type="scientific">Winogradskyella marincola</name>
    <dbReference type="NCBI Taxonomy" id="3037795"/>
    <lineage>
        <taxon>Bacteria</taxon>
        <taxon>Pseudomonadati</taxon>
        <taxon>Bacteroidota</taxon>
        <taxon>Flavobacteriia</taxon>
        <taxon>Flavobacteriales</taxon>
        <taxon>Flavobacteriaceae</taxon>
        <taxon>Winogradskyella</taxon>
    </lineage>
</organism>
<evidence type="ECO:0000259" key="1">
    <source>
        <dbReference type="PROSITE" id="PS51782"/>
    </source>
</evidence>
<reference evidence="2 3" key="1">
    <citation type="submission" date="2023-03" db="EMBL/GenBank/DDBJ databases">
        <title>Strain YYF002 represents a novel species in the genus Winogradskyella isolated from seawater.</title>
        <authorList>
            <person name="Fu Z.-Y."/>
        </authorList>
    </citation>
    <scope>NUCLEOTIDE SEQUENCE [LARGE SCALE GENOMIC DNA]</scope>
    <source>
        <strain evidence="2 3">YYF002</strain>
    </source>
</reference>
<proteinExistence type="predicted"/>